<dbReference type="SMART" id="SM00507">
    <property type="entry name" value="HNHc"/>
    <property type="match status" value="1"/>
</dbReference>
<dbReference type="InterPro" id="IPR002711">
    <property type="entry name" value="HNH"/>
</dbReference>
<dbReference type="Pfam" id="PF01844">
    <property type="entry name" value="HNH"/>
    <property type="match status" value="1"/>
</dbReference>
<dbReference type="EMBL" id="BMMV01000023">
    <property type="protein sequence ID" value="GGK18270.1"/>
    <property type="molecule type" value="Genomic_DNA"/>
</dbReference>
<dbReference type="Proteomes" id="UP000660265">
    <property type="component" value="Unassembled WGS sequence"/>
</dbReference>
<dbReference type="RefSeq" id="WP_229701196.1">
    <property type="nucleotide sequence ID" value="NZ_BMMV01000023.1"/>
</dbReference>
<feature type="region of interest" description="Disordered" evidence="1">
    <location>
        <begin position="71"/>
        <end position="109"/>
    </location>
</feature>
<dbReference type="InterPro" id="IPR003615">
    <property type="entry name" value="HNH_nuc"/>
</dbReference>
<evidence type="ECO:0000256" key="1">
    <source>
        <dbReference type="SAM" id="MobiDB-lite"/>
    </source>
</evidence>
<evidence type="ECO:0000313" key="4">
    <source>
        <dbReference type="Proteomes" id="UP000660265"/>
    </source>
</evidence>
<accession>A0ABQ2ERD0</accession>
<keyword evidence="4" id="KW-1185">Reference proteome</keyword>
<comment type="caution">
    <text evidence="3">The sequence shown here is derived from an EMBL/GenBank/DDBJ whole genome shotgun (WGS) entry which is preliminary data.</text>
</comment>
<organism evidence="3 4">
    <name type="scientific">Streptomyces camponoticapitis</name>
    <dbReference type="NCBI Taxonomy" id="1616125"/>
    <lineage>
        <taxon>Bacteria</taxon>
        <taxon>Bacillati</taxon>
        <taxon>Actinomycetota</taxon>
        <taxon>Actinomycetes</taxon>
        <taxon>Kitasatosporales</taxon>
        <taxon>Streptomycetaceae</taxon>
        <taxon>Streptomyces</taxon>
    </lineage>
</organism>
<gene>
    <name evidence="3" type="ORF">GCM10011583_57680</name>
</gene>
<feature type="domain" description="HNH nuclease" evidence="2">
    <location>
        <begin position="32"/>
        <end position="88"/>
    </location>
</feature>
<protein>
    <recommendedName>
        <fullName evidence="2">HNH nuclease domain-containing protein</fullName>
    </recommendedName>
</protein>
<feature type="compositionally biased region" description="Basic and acidic residues" evidence="1">
    <location>
        <begin position="84"/>
        <end position="101"/>
    </location>
</feature>
<sequence length="109" mass="12302">MRGRCDEHQPIAWANRPGKQERYGISSGEWRKLKRLVGRRDHDTCYVCGGEADEDEGLELDHITPVAEGGAVRDPDNLGLIHPEPCHADKSRREAARGNERRHARGVRP</sequence>
<proteinExistence type="predicted"/>
<evidence type="ECO:0000313" key="3">
    <source>
        <dbReference type="EMBL" id="GGK18270.1"/>
    </source>
</evidence>
<evidence type="ECO:0000259" key="2">
    <source>
        <dbReference type="SMART" id="SM00507"/>
    </source>
</evidence>
<name>A0ABQ2ERD0_9ACTN</name>
<dbReference type="CDD" id="cd00085">
    <property type="entry name" value="HNHc"/>
    <property type="match status" value="1"/>
</dbReference>
<dbReference type="Gene3D" id="1.10.30.50">
    <property type="match status" value="1"/>
</dbReference>
<reference evidence="4" key="1">
    <citation type="journal article" date="2019" name="Int. J. Syst. Evol. Microbiol.">
        <title>The Global Catalogue of Microorganisms (GCM) 10K type strain sequencing project: providing services to taxonomists for standard genome sequencing and annotation.</title>
        <authorList>
            <consortium name="The Broad Institute Genomics Platform"/>
            <consortium name="The Broad Institute Genome Sequencing Center for Infectious Disease"/>
            <person name="Wu L."/>
            <person name="Ma J."/>
        </authorList>
    </citation>
    <scope>NUCLEOTIDE SEQUENCE [LARGE SCALE GENOMIC DNA]</scope>
    <source>
        <strain evidence="4">CGMCC 4.7275</strain>
    </source>
</reference>